<reference evidence="1" key="2">
    <citation type="submission" date="2020-09" db="EMBL/GenBank/DDBJ databases">
        <authorList>
            <person name="Sun Q."/>
            <person name="Ohkuma M."/>
        </authorList>
    </citation>
    <scope>NUCLEOTIDE SEQUENCE</scope>
    <source>
        <strain evidence="1">JCM 4815</strain>
    </source>
</reference>
<evidence type="ECO:0000313" key="2">
    <source>
        <dbReference type="Proteomes" id="UP000622166"/>
    </source>
</evidence>
<accession>A0A918QCC5</accession>
<protein>
    <submittedName>
        <fullName evidence="1">Uncharacterized protein</fullName>
    </submittedName>
</protein>
<evidence type="ECO:0000313" key="1">
    <source>
        <dbReference type="EMBL" id="GGZ41791.1"/>
    </source>
</evidence>
<dbReference type="RefSeq" id="WP_189866931.1">
    <property type="nucleotide sequence ID" value="NZ_BMVW01000026.1"/>
</dbReference>
<gene>
    <name evidence="1" type="ORF">GCM10010365_73220</name>
</gene>
<name>A0A918QCC5_9ACTN</name>
<keyword evidence="2" id="KW-1185">Reference proteome</keyword>
<dbReference type="AlphaFoldDB" id="A0A918QCC5"/>
<organism evidence="1 2">
    <name type="scientific">Streptomyces poonensis</name>
    <dbReference type="NCBI Taxonomy" id="68255"/>
    <lineage>
        <taxon>Bacteria</taxon>
        <taxon>Bacillati</taxon>
        <taxon>Actinomycetota</taxon>
        <taxon>Actinomycetes</taxon>
        <taxon>Kitasatosporales</taxon>
        <taxon>Streptomycetaceae</taxon>
        <taxon>Streptomyces</taxon>
    </lineage>
</organism>
<reference evidence="1" key="1">
    <citation type="journal article" date="2014" name="Int. J. Syst. Evol. Microbiol.">
        <title>Complete genome sequence of Corynebacterium casei LMG S-19264T (=DSM 44701T), isolated from a smear-ripened cheese.</title>
        <authorList>
            <consortium name="US DOE Joint Genome Institute (JGI-PGF)"/>
            <person name="Walter F."/>
            <person name="Albersmeier A."/>
            <person name="Kalinowski J."/>
            <person name="Ruckert C."/>
        </authorList>
    </citation>
    <scope>NUCLEOTIDE SEQUENCE</scope>
    <source>
        <strain evidence="1">JCM 4815</strain>
    </source>
</reference>
<sequence length="121" mass="12553">MTVTGLLCGLDAVGVCRAGTVVVDGARIHYSGAADQVGSCTTARRVTLSGRVLLRAAVLRGRVFGLLPLTLSTAAVPPVPVPYVRMRDVRAVGRWSRAESAVAQNAGVAPAARRALGCWGR</sequence>
<dbReference type="EMBL" id="BMVW01000026">
    <property type="protein sequence ID" value="GGZ41791.1"/>
    <property type="molecule type" value="Genomic_DNA"/>
</dbReference>
<dbReference type="Proteomes" id="UP000622166">
    <property type="component" value="Unassembled WGS sequence"/>
</dbReference>
<comment type="caution">
    <text evidence="1">The sequence shown here is derived from an EMBL/GenBank/DDBJ whole genome shotgun (WGS) entry which is preliminary data.</text>
</comment>
<proteinExistence type="predicted"/>